<dbReference type="Proteomes" id="UP000054399">
    <property type="component" value="Unassembled WGS sequence"/>
</dbReference>
<evidence type="ECO:0000256" key="1">
    <source>
        <dbReference type="SAM" id="MobiDB-lite"/>
    </source>
</evidence>
<evidence type="ECO:0000313" key="3">
    <source>
        <dbReference type="EMBL" id="KAL0247882.1"/>
    </source>
</evidence>
<protein>
    <submittedName>
        <fullName evidence="3">Uncharacterized protein</fullName>
    </submittedName>
</protein>
<dbReference type="RefSeq" id="XP_066613843.1">
    <property type="nucleotide sequence ID" value="XM_066758441.1"/>
</dbReference>
<keyword evidence="2" id="KW-0472">Membrane</keyword>
<feature type="transmembrane region" description="Helical" evidence="2">
    <location>
        <begin position="61"/>
        <end position="79"/>
    </location>
</feature>
<feature type="transmembrane region" description="Helical" evidence="2">
    <location>
        <begin position="142"/>
        <end position="164"/>
    </location>
</feature>
<feature type="transmembrane region" description="Helical" evidence="2">
    <location>
        <begin position="99"/>
        <end position="121"/>
    </location>
</feature>
<evidence type="ECO:0000256" key="2">
    <source>
        <dbReference type="SAM" id="Phobius"/>
    </source>
</evidence>
<keyword evidence="2" id="KW-1133">Transmembrane helix</keyword>
<reference evidence="3" key="2">
    <citation type="submission" date="2024-01" db="EMBL/GenBank/DDBJ databases">
        <title>Comparative genomics of Cryptococcus and Kwoniella reveals pathogenesis evolution and contrasting modes of karyotype evolution via chromosome fusion or intercentromeric recombination.</title>
        <authorList>
            <person name="Coelho M.A."/>
            <person name="David-Palma M."/>
            <person name="Shea T."/>
            <person name="Bowers K."/>
            <person name="Mcginley-Smith S."/>
            <person name="Mohammad A.W."/>
            <person name="Gnirke A."/>
            <person name="Yurkov A.M."/>
            <person name="Nowrousian M."/>
            <person name="Sun S."/>
            <person name="Cuomo C.A."/>
            <person name="Heitman J."/>
        </authorList>
    </citation>
    <scope>NUCLEOTIDE SEQUENCE</scope>
    <source>
        <strain evidence="3">IND107</strain>
    </source>
</reference>
<reference evidence="3" key="1">
    <citation type="submission" date="2015-01" db="EMBL/GenBank/DDBJ databases">
        <authorList>
            <consortium name="The Broad Institute Genomics Platform"/>
            <person name="Cuomo C."/>
            <person name="Litvintseva A."/>
            <person name="Chen Y."/>
            <person name="Heitman J."/>
            <person name="Sun S."/>
            <person name="Springer D."/>
            <person name="Dromer F."/>
            <person name="Young S."/>
            <person name="Zeng Q."/>
            <person name="Gargeya S."/>
            <person name="Abouelleil A."/>
            <person name="Alvarado L."/>
            <person name="Chapman S.B."/>
            <person name="Gainer-Dewar J."/>
            <person name="Goldberg J."/>
            <person name="Griggs A."/>
            <person name="Gujja S."/>
            <person name="Hansen M."/>
            <person name="Howarth C."/>
            <person name="Imamovic A."/>
            <person name="Larimer J."/>
            <person name="Murphy C."/>
            <person name="Naylor J."/>
            <person name="Pearson M."/>
            <person name="Priest M."/>
            <person name="Roberts A."/>
            <person name="Saif S."/>
            <person name="Shea T."/>
            <person name="Sykes S."/>
            <person name="Wortman J."/>
            <person name="Nusbaum C."/>
            <person name="Birren B."/>
        </authorList>
    </citation>
    <scope>NUCLEOTIDE SEQUENCE</scope>
    <source>
        <strain evidence="3">IND107</strain>
    </source>
</reference>
<proteinExistence type="predicted"/>
<organism evidence="3 4">
    <name type="scientific">Cryptococcus tetragattii IND107</name>
    <dbReference type="NCBI Taxonomy" id="1296105"/>
    <lineage>
        <taxon>Eukaryota</taxon>
        <taxon>Fungi</taxon>
        <taxon>Dikarya</taxon>
        <taxon>Basidiomycota</taxon>
        <taxon>Agaricomycotina</taxon>
        <taxon>Tremellomycetes</taxon>
        <taxon>Tremellales</taxon>
        <taxon>Cryptococcaceae</taxon>
        <taxon>Cryptococcus</taxon>
        <taxon>Cryptococcus gattii species complex</taxon>
    </lineage>
</organism>
<feature type="region of interest" description="Disordered" evidence="1">
    <location>
        <begin position="1"/>
        <end position="22"/>
    </location>
</feature>
<dbReference type="EMBL" id="ATAM02000006">
    <property type="protein sequence ID" value="KAL0247882.1"/>
    <property type="molecule type" value="Genomic_DNA"/>
</dbReference>
<evidence type="ECO:0000313" key="4">
    <source>
        <dbReference type="Proteomes" id="UP000054399"/>
    </source>
</evidence>
<name>A0ABR3BSP9_9TREE</name>
<gene>
    <name evidence="3" type="ORF">I308_103960</name>
</gene>
<keyword evidence="2" id="KW-0812">Transmembrane</keyword>
<sequence length="197" mass="22752">MERSTTQKRPSTIAEESSHDGRHRVEVGQLEQQLEQQREGWSKGWIKGWTKGLTKMLHKSLTSMSMVLQLLTGFLYSIGHTFKDFFTRGFKWLWHWVEVLVEDFSDLYLSLVNAITVIAYGRARQQGQADNNPANQRNRPRYLMFVWLMNIVLTITSAVYQILIDNSQGHEVKMQVCAHSASIAVTHWIASNFIPLN</sequence>
<keyword evidence="4" id="KW-1185">Reference proteome</keyword>
<accession>A0ABR3BSP9</accession>
<comment type="caution">
    <text evidence="3">The sequence shown here is derived from an EMBL/GenBank/DDBJ whole genome shotgun (WGS) entry which is preliminary data.</text>
</comment>
<dbReference type="GeneID" id="91990816"/>